<feature type="transmembrane region" description="Helical" evidence="12">
    <location>
        <begin position="581"/>
        <end position="602"/>
    </location>
</feature>
<evidence type="ECO:0000256" key="3">
    <source>
        <dbReference type="ARBA" id="ARBA00008400"/>
    </source>
</evidence>
<evidence type="ECO:0000259" key="13">
    <source>
        <dbReference type="Pfam" id="PF04987"/>
    </source>
</evidence>
<dbReference type="InterPro" id="IPR017852">
    <property type="entry name" value="GPI_EtnP_transferase_1_C"/>
</dbReference>
<dbReference type="CDD" id="cd16020">
    <property type="entry name" value="GPI_EPT_1"/>
    <property type="match status" value="1"/>
</dbReference>
<feature type="transmembrane region" description="Helical" evidence="12">
    <location>
        <begin position="684"/>
        <end position="707"/>
    </location>
</feature>
<feature type="transmembrane region" description="Helical" evidence="12">
    <location>
        <begin position="836"/>
        <end position="855"/>
    </location>
</feature>
<feature type="transmembrane region" description="Helical" evidence="12">
    <location>
        <begin position="555"/>
        <end position="574"/>
    </location>
</feature>
<keyword evidence="7 12" id="KW-0812">Transmembrane</keyword>
<dbReference type="Pfam" id="PF04987">
    <property type="entry name" value="PigN"/>
    <property type="match status" value="1"/>
</dbReference>
<dbReference type="EMBL" id="GIFK01001886">
    <property type="protein sequence ID" value="NBJ59589.1"/>
    <property type="molecule type" value="Transcribed_RNA"/>
</dbReference>
<dbReference type="SUPFAM" id="SSF53649">
    <property type="entry name" value="Alkaline phosphatase-like"/>
    <property type="match status" value="1"/>
</dbReference>
<accession>A0A6B2E8D4</accession>
<evidence type="ECO:0000256" key="5">
    <source>
        <dbReference type="ARBA" id="ARBA00022502"/>
    </source>
</evidence>
<dbReference type="GO" id="GO:0005789">
    <property type="term" value="C:endoplasmic reticulum membrane"/>
    <property type="evidence" value="ECO:0007669"/>
    <property type="project" value="UniProtKB-SubCell"/>
</dbReference>
<evidence type="ECO:0000313" key="14">
    <source>
        <dbReference type="EMBL" id="NBJ59589.1"/>
    </source>
</evidence>
<keyword evidence="5 12" id="KW-0337">GPI-anchor biosynthesis</keyword>
<dbReference type="Pfam" id="PF01663">
    <property type="entry name" value="Phosphodiest"/>
    <property type="match status" value="1"/>
</dbReference>
<feature type="transmembrane region" description="Helical" evidence="12">
    <location>
        <begin position="769"/>
        <end position="792"/>
    </location>
</feature>
<feature type="transmembrane region" description="Helical" evidence="12">
    <location>
        <begin position="804"/>
        <end position="824"/>
    </location>
</feature>
<feature type="domain" description="GPI ethanolamine phosphate transferase 1 C-terminal" evidence="13">
    <location>
        <begin position="405"/>
        <end position="828"/>
    </location>
</feature>
<dbReference type="Gene3D" id="3.40.720.10">
    <property type="entry name" value="Alkaline Phosphatase, subunit A"/>
    <property type="match status" value="1"/>
</dbReference>
<dbReference type="InterPro" id="IPR017850">
    <property type="entry name" value="Alkaline_phosphatase_core_sf"/>
</dbReference>
<dbReference type="InterPro" id="IPR037671">
    <property type="entry name" value="PIGN_N"/>
</dbReference>
<dbReference type="UniPathway" id="UPA00196"/>
<evidence type="ECO:0000256" key="9">
    <source>
        <dbReference type="ARBA" id="ARBA00022989"/>
    </source>
</evidence>
<dbReference type="GO" id="GO:0051377">
    <property type="term" value="F:mannose-ethanolamine phosphotransferase activity"/>
    <property type="evidence" value="ECO:0007669"/>
    <property type="project" value="UniProtKB-UniRule"/>
</dbReference>
<dbReference type="PANTHER" id="PTHR12250:SF0">
    <property type="entry name" value="GPI ETHANOLAMINE PHOSPHATE TRANSFERASE 1"/>
    <property type="match status" value="1"/>
</dbReference>
<evidence type="ECO:0000256" key="7">
    <source>
        <dbReference type="ARBA" id="ARBA00022692"/>
    </source>
</evidence>
<keyword evidence="6 12" id="KW-0808">Transferase</keyword>
<keyword evidence="9 12" id="KW-1133">Transmembrane helix</keyword>
<comment type="similarity">
    <text evidence="3 12">Belongs to the PIGG/PIGN/PIGO family. PIGN subfamily.</text>
</comment>
<evidence type="ECO:0000256" key="1">
    <source>
        <dbReference type="ARBA" id="ARBA00004477"/>
    </source>
</evidence>
<evidence type="ECO:0000256" key="8">
    <source>
        <dbReference type="ARBA" id="ARBA00022824"/>
    </source>
</evidence>
<comment type="function">
    <text evidence="12">Ethanolamine phosphate transferase involved in glycosylphosphatidylinositol-anchor biosynthesis. Transfers ethanolamine phosphate to the first alpha-1,4-linked mannose of the glycosylphosphatidylinositol precursor of GPI-anchor.</text>
</comment>
<comment type="pathway">
    <text evidence="2 12">Glycolipid biosynthesis; glycosylphosphatidylinositol-anchor biosynthesis.</text>
</comment>
<sequence>MYKFFLCGVIIHLIFLSSIFDIYFLSPIIRGLTPQKDLEDAPAKRLVLFVADGLRAESFYRDGFNKTEYLGEIVMKQGIAGISHTRVPTESRPGHVALIAGIYEDPSAVTRGWQDNPVDFDSVFNRSRVTYSWGSPDILQIFVKGSNERSHIFTHSYTSGDVDFSGRSHTIWLDKWVFSRTKEFLLRNVTEELKSQDKVIFFLHLLGLDTAGHVHKPNSKLFVENLVAVDRGIREIVSLFENIFPDARTSYVFTSDHGMSDRGAHGAGHHHETETPILAWGAGITRKSSWKPLESIDQADVTPLMAALIGVAPPVNNVGMLPIQFLSASLNYSSRALCSNALQILAQFNKVSEDFHRGKLSRYFRTFEKEQVIRDVSREIRRKIALEQYDKAISMSHTVIRDCLQGIEFYQTYYQKLFLLTVSVAMIVWMIISFQELTSGHLEHVTRVIDCRVTVIYTILLTFTITFVILQQINFRLTVYLILPVILQFVTLKRWNYFNAIRFRTNIKFILLYAAGVELFVLAFFYRFTLAAILLIYCAIEAVQQSRMGVSKTMLVKWIVSSTILSIFPSLPVIEKDANDFQLLFIGTLLWCVHSFVSFLTSFNREVESSWQQIHKYGIIVLHLIVNINLLASVRSINEEAGLHSTYQIISWISLILALILPVLSPVDPETRLWTLASSFSVPISIMSLSYEPIFFFVFSVNLITWFQMEFSSREAARHKIFLDRRDFIRMYIILLYIFVSFFGTGNFASISSFDPNWVRCLVTTFSPFLMATLIILKLMAPILLVVCVLRMIQAISKTEIRKLFIVILLICDVMGVNFFYLITNRGSWLEIGQSISHFVIIEVTVLVLLLLFFVTHPFTNLDLVTVLRSGKELLPTAKRRKFQ</sequence>
<dbReference type="PANTHER" id="PTHR12250">
    <property type="entry name" value="PHOSPHATIDYLINOSITOL GLYCAN, CLASS N"/>
    <property type="match status" value="1"/>
</dbReference>
<evidence type="ECO:0000256" key="11">
    <source>
        <dbReference type="ARBA" id="ARBA00023180"/>
    </source>
</evidence>
<dbReference type="AlphaFoldDB" id="A0A6B2E8D4"/>
<comment type="subcellular location">
    <subcellularLocation>
        <location evidence="1 12">Endoplasmic reticulum membrane</location>
        <topology evidence="1 12">Multi-pass membrane protein</topology>
    </subcellularLocation>
</comment>
<dbReference type="InterPro" id="IPR002591">
    <property type="entry name" value="Phosphodiest/P_Trfase"/>
</dbReference>
<feature type="transmembrane region" description="Helical" evidence="12">
    <location>
        <begin position="510"/>
        <end position="543"/>
    </location>
</feature>
<reference evidence="14" key="1">
    <citation type="submission" date="2019-10" db="EMBL/GenBank/DDBJ databases">
        <title>Short sand fly seasons in Tbilisi, Georgia, hinder development of host immunity to saliva of the visceral leishmaniasis vector Phlebotomus kandelakii.</title>
        <authorList>
            <person name="Oliveira F."/>
            <person name="Giorgobiani E."/>
            <person name="Guimaraes-Costa A.B."/>
            <person name="Abdeladhim M."/>
            <person name="Oristian J."/>
            <person name="Tskhvaradze L."/>
            <person name="Tsertsvadze N."/>
            <person name="Zakalashvili M."/>
            <person name="Valenzuela J.G."/>
            <person name="Kamhawi S."/>
        </authorList>
    </citation>
    <scope>NUCLEOTIDE SEQUENCE</scope>
    <source>
        <strain evidence="14">Wild-capture in Tbilisi</strain>
        <tissue evidence="14">Salivary glands</tissue>
    </source>
</reference>
<evidence type="ECO:0000256" key="2">
    <source>
        <dbReference type="ARBA" id="ARBA00004687"/>
    </source>
</evidence>
<feature type="transmembrane region" description="Helical" evidence="12">
    <location>
        <begin position="614"/>
        <end position="634"/>
    </location>
</feature>
<evidence type="ECO:0000256" key="12">
    <source>
        <dbReference type="RuleBase" id="RU367138"/>
    </source>
</evidence>
<evidence type="ECO:0000256" key="6">
    <source>
        <dbReference type="ARBA" id="ARBA00022679"/>
    </source>
</evidence>
<keyword evidence="11" id="KW-0325">Glycoprotein</keyword>
<feature type="transmembrane region" description="Helical" evidence="12">
    <location>
        <begin position="479"/>
        <end position="498"/>
    </location>
</feature>
<feature type="transmembrane region" description="Helical" evidence="12">
    <location>
        <begin position="728"/>
        <end position="749"/>
    </location>
</feature>
<keyword evidence="8 12" id="KW-0256">Endoplasmic reticulum</keyword>
<evidence type="ECO:0000256" key="10">
    <source>
        <dbReference type="ARBA" id="ARBA00023136"/>
    </source>
</evidence>
<feature type="transmembrane region" description="Helical" evidence="12">
    <location>
        <begin position="413"/>
        <end position="432"/>
    </location>
</feature>
<feature type="transmembrane region" description="Helical" evidence="12">
    <location>
        <begin position="453"/>
        <end position="473"/>
    </location>
</feature>
<dbReference type="InterPro" id="IPR007070">
    <property type="entry name" value="GPI_EtnP_transferase_1"/>
</dbReference>
<protein>
    <recommendedName>
        <fullName evidence="4 12">GPI ethanolamine phosphate transferase 1</fullName>
        <ecNumber evidence="12">2.-.-.-</ecNumber>
    </recommendedName>
</protein>
<name>A0A6B2E8D4_9DIPT</name>
<proteinExistence type="inferred from homology"/>
<keyword evidence="10 12" id="KW-0472">Membrane</keyword>
<evidence type="ECO:0000256" key="4">
    <source>
        <dbReference type="ARBA" id="ARBA00020831"/>
    </source>
</evidence>
<dbReference type="EC" id="2.-.-.-" evidence="12"/>
<organism evidence="14">
    <name type="scientific">Phlebotomus kandelakii</name>
    <dbReference type="NCBI Taxonomy" id="1109342"/>
    <lineage>
        <taxon>Eukaryota</taxon>
        <taxon>Metazoa</taxon>
        <taxon>Ecdysozoa</taxon>
        <taxon>Arthropoda</taxon>
        <taxon>Hexapoda</taxon>
        <taxon>Insecta</taxon>
        <taxon>Pterygota</taxon>
        <taxon>Neoptera</taxon>
        <taxon>Endopterygota</taxon>
        <taxon>Diptera</taxon>
        <taxon>Nematocera</taxon>
        <taxon>Psychodoidea</taxon>
        <taxon>Psychodidae</taxon>
        <taxon>Phlebotomus</taxon>
        <taxon>Larroussius</taxon>
    </lineage>
</organism>
<feature type="transmembrane region" description="Helical" evidence="12">
    <location>
        <begin position="646"/>
        <end position="664"/>
    </location>
</feature>
<dbReference type="GO" id="GO:0006506">
    <property type="term" value="P:GPI anchor biosynthetic process"/>
    <property type="evidence" value="ECO:0007669"/>
    <property type="project" value="UniProtKB-UniPathway"/>
</dbReference>